<dbReference type="GO" id="GO:0000287">
    <property type="term" value="F:magnesium ion binding"/>
    <property type="evidence" value="ECO:0007669"/>
    <property type="project" value="InterPro"/>
</dbReference>
<keyword evidence="5 7" id="KW-0460">Magnesium</keyword>
<keyword evidence="4 7" id="KW-0479">Metal-binding</keyword>
<name>A0A956SC50_UNCEI</name>
<sequence length="455" mass="50160">MEVTKHVFREYDVRGIAETELTNEFAEQLGKAFGSRLRKDGAKSVVIGRDVRESSPRLAQNLGRGLMSTGLEVIDLGIIPTPGVYYGVNVLNGDGGVVITGSHNPIEFNGFKMQVGKASIYGDEILDLARRIEEQDFVTGEGSRREVDLQSRYEEMIVEKCKPARKLKVVLDAGNGVAGPTARAVFHALGYDVTELYLEPDGNFPNHQPDPTVEKYMTDLKAKVREVGADVGCGFDGDGDRIGIVTEEGKLLYGDQLLALFARDALTRDPGAKIVFDVKCSKGLEEDIAAHGGKPIMWKTGHSLTKAKMKAEHAPVAGEMSGHMFFSQDFFGHDDALYAAARFVAMLSKGDQTVSQIVDTLPKYVNSPEVRIECPDDRKFAIVDELAKEFARDHDVIDIDGARVSFEDGWGLVRPSNTQPVLVLRFEAKTAEGLERISNTFRNALSRYPEVRWTE</sequence>
<dbReference type="AlphaFoldDB" id="A0A956SC50"/>
<dbReference type="PANTHER" id="PTHR43771">
    <property type="entry name" value="PHOSPHOMANNOMUTASE"/>
    <property type="match status" value="1"/>
</dbReference>
<keyword evidence="3" id="KW-0597">Phosphoprotein</keyword>
<feature type="domain" description="Alpha-D-phosphohexomutase alpha/beta/alpha" evidence="9">
    <location>
        <begin position="7"/>
        <end position="134"/>
    </location>
</feature>
<evidence type="ECO:0000259" key="11">
    <source>
        <dbReference type="Pfam" id="PF02880"/>
    </source>
</evidence>
<protein>
    <submittedName>
        <fullName evidence="12">Phosphomannomutase/phosphoglucomutase</fullName>
    </submittedName>
</protein>
<dbReference type="GO" id="GO:0005975">
    <property type="term" value="P:carbohydrate metabolic process"/>
    <property type="evidence" value="ECO:0007669"/>
    <property type="project" value="InterPro"/>
</dbReference>
<dbReference type="InterPro" id="IPR005841">
    <property type="entry name" value="Alpha-D-phosphohexomutase_SF"/>
</dbReference>
<dbReference type="Gene3D" id="3.30.310.50">
    <property type="entry name" value="Alpha-D-phosphohexomutase, C-terminal domain"/>
    <property type="match status" value="1"/>
</dbReference>
<evidence type="ECO:0000256" key="5">
    <source>
        <dbReference type="ARBA" id="ARBA00022842"/>
    </source>
</evidence>
<dbReference type="InterPro" id="IPR016055">
    <property type="entry name" value="A-D-PHexomutase_a/b/a-I/II/III"/>
</dbReference>
<evidence type="ECO:0000256" key="6">
    <source>
        <dbReference type="ARBA" id="ARBA00023235"/>
    </source>
</evidence>
<dbReference type="Proteomes" id="UP000739538">
    <property type="component" value="Unassembled WGS sequence"/>
</dbReference>
<dbReference type="InterPro" id="IPR005843">
    <property type="entry name" value="A-D-PHexomutase_C"/>
</dbReference>
<dbReference type="Pfam" id="PF00408">
    <property type="entry name" value="PGM_PMM_IV"/>
    <property type="match status" value="1"/>
</dbReference>
<dbReference type="SUPFAM" id="SSF53738">
    <property type="entry name" value="Phosphoglucomutase, first 3 domains"/>
    <property type="match status" value="3"/>
</dbReference>
<evidence type="ECO:0000259" key="9">
    <source>
        <dbReference type="Pfam" id="PF02878"/>
    </source>
</evidence>
<dbReference type="GO" id="GO:0016868">
    <property type="term" value="F:intramolecular phosphotransferase activity"/>
    <property type="evidence" value="ECO:0007669"/>
    <property type="project" value="InterPro"/>
</dbReference>
<keyword evidence="6" id="KW-0413">Isomerase</keyword>
<evidence type="ECO:0000256" key="7">
    <source>
        <dbReference type="RuleBase" id="RU004326"/>
    </source>
</evidence>
<dbReference type="InterPro" id="IPR036900">
    <property type="entry name" value="A-D-PHexomutase_C_sf"/>
</dbReference>
<dbReference type="Pfam" id="PF02878">
    <property type="entry name" value="PGM_PMM_I"/>
    <property type="match status" value="1"/>
</dbReference>
<evidence type="ECO:0000256" key="4">
    <source>
        <dbReference type="ARBA" id="ARBA00022723"/>
    </source>
</evidence>
<dbReference type="SUPFAM" id="SSF55957">
    <property type="entry name" value="Phosphoglucomutase, C-terminal domain"/>
    <property type="match status" value="1"/>
</dbReference>
<comment type="caution">
    <text evidence="12">The sequence shown here is derived from an EMBL/GenBank/DDBJ whole genome shotgun (WGS) entry which is preliminary data.</text>
</comment>
<dbReference type="InterPro" id="IPR005844">
    <property type="entry name" value="A-D-PHexomutase_a/b/a-I"/>
</dbReference>
<dbReference type="Gene3D" id="3.40.120.10">
    <property type="entry name" value="Alpha-D-Glucose-1,6-Bisphosphate, subunit A, domain 3"/>
    <property type="match status" value="3"/>
</dbReference>
<reference evidence="12" key="1">
    <citation type="submission" date="2020-04" db="EMBL/GenBank/DDBJ databases">
        <authorList>
            <person name="Zhang T."/>
        </authorList>
    </citation>
    <scope>NUCLEOTIDE SEQUENCE</scope>
    <source>
        <strain evidence="12">HKST-UBA02</strain>
    </source>
</reference>
<evidence type="ECO:0000256" key="2">
    <source>
        <dbReference type="ARBA" id="ARBA00010231"/>
    </source>
</evidence>
<feature type="domain" description="Alpha-D-phosphohexomutase alpha/beta/alpha" evidence="10">
    <location>
        <begin position="155"/>
        <end position="249"/>
    </location>
</feature>
<accession>A0A956SC50</accession>
<comment type="similarity">
    <text evidence="2 7">Belongs to the phosphohexose mutase family.</text>
</comment>
<dbReference type="InterPro" id="IPR016066">
    <property type="entry name" value="A-D-PHexomutase_CS"/>
</dbReference>
<evidence type="ECO:0000259" key="10">
    <source>
        <dbReference type="Pfam" id="PF02879"/>
    </source>
</evidence>
<dbReference type="InterPro" id="IPR005846">
    <property type="entry name" value="A-D-PHexomutase_a/b/a-III"/>
</dbReference>
<evidence type="ECO:0000313" key="13">
    <source>
        <dbReference type="Proteomes" id="UP000739538"/>
    </source>
</evidence>
<gene>
    <name evidence="12" type="ORF">KDA27_04370</name>
</gene>
<comment type="cofactor">
    <cofactor evidence="1">
        <name>Mg(2+)</name>
        <dbReference type="ChEBI" id="CHEBI:18420"/>
    </cofactor>
</comment>
<proteinExistence type="inferred from homology"/>
<evidence type="ECO:0000256" key="1">
    <source>
        <dbReference type="ARBA" id="ARBA00001946"/>
    </source>
</evidence>
<dbReference type="PRINTS" id="PR00509">
    <property type="entry name" value="PGMPMM"/>
</dbReference>
<evidence type="ECO:0000313" key="12">
    <source>
        <dbReference type="EMBL" id="MCA9755015.1"/>
    </source>
</evidence>
<feature type="domain" description="Alpha-D-phosphohexomutase alpha/beta/alpha" evidence="11">
    <location>
        <begin position="254"/>
        <end position="363"/>
    </location>
</feature>
<reference evidence="12" key="2">
    <citation type="journal article" date="2021" name="Microbiome">
        <title>Successional dynamics and alternative stable states in a saline activated sludge microbial community over 9 years.</title>
        <authorList>
            <person name="Wang Y."/>
            <person name="Ye J."/>
            <person name="Ju F."/>
            <person name="Liu L."/>
            <person name="Boyd J.A."/>
            <person name="Deng Y."/>
            <person name="Parks D.H."/>
            <person name="Jiang X."/>
            <person name="Yin X."/>
            <person name="Woodcroft B.J."/>
            <person name="Tyson G.W."/>
            <person name="Hugenholtz P."/>
            <person name="Polz M.F."/>
            <person name="Zhang T."/>
        </authorList>
    </citation>
    <scope>NUCLEOTIDE SEQUENCE</scope>
    <source>
        <strain evidence="12">HKST-UBA02</strain>
    </source>
</reference>
<dbReference type="CDD" id="cd03089">
    <property type="entry name" value="PMM_PGM"/>
    <property type="match status" value="1"/>
</dbReference>
<organism evidence="12 13">
    <name type="scientific">Eiseniibacteriota bacterium</name>
    <dbReference type="NCBI Taxonomy" id="2212470"/>
    <lineage>
        <taxon>Bacteria</taxon>
        <taxon>Candidatus Eiseniibacteriota</taxon>
    </lineage>
</organism>
<dbReference type="InterPro" id="IPR005845">
    <property type="entry name" value="A-D-PHexomutase_a/b/a-II"/>
</dbReference>
<feature type="domain" description="Alpha-D-phosphohexomutase C-terminal" evidence="8">
    <location>
        <begin position="369"/>
        <end position="442"/>
    </location>
</feature>
<dbReference type="PROSITE" id="PS00710">
    <property type="entry name" value="PGM_PMM"/>
    <property type="match status" value="1"/>
</dbReference>
<evidence type="ECO:0000256" key="3">
    <source>
        <dbReference type="ARBA" id="ARBA00022553"/>
    </source>
</evidence>
<dbReference type="Pfam" id="PF02880">
    <property type="entry name" value="PGM_PMM_III"/>
    <property type="match status" value="1"/>
</dbReference>
<evidence type="ECO:0000259" key="8">
    <source>
        <dbReference type="Pfam" id="PF00408"/>
    </source>
</evidence>
<dbReference type="PANTHER" id="PTHR43771:SF2">
    <property type="entry name" value="PHOSPHOMANNOMUTASE_PHOSPHOGLUCOMUTASE"/>
    <property type="match status" value="1"/>
</dbReference>
<dbReference type="Pfam" id="PF02879">
    <property type="entry name" value="PGM_PMM_II"/>
    <property type="match status" value="1"/>
</dbReference>
<dbReference type="EMBL" id="JAGQHS010000014">
    <property type="protein sequence ID" value="MCA9755015.1"/>
    <property type="molecule type" value="Genomic_DNA"/>
</dbReference>